<dbReference type="Gene3D" id="1.20.1250.20">
    <property type="entry name" value="MFS general substrate transporter like domains"/>
    <property type="match status" value="2"/>
</dbReference>
<evidence type="ECO:0000256" key="3">
    <source>
        <dbReference type="ARBA" id="ARBA00022448"/>
    </source>
</evidence>
<dbReference type="InterPro" id="IPR020846">
    <property type="entry name" value="MFS_dom"/>
</dbReference>
<keyword evidence="3" id="KW-0813">Transport</keyword>
<keyword evidence="6 8" id="KW-0472">Membrane</keyword>
<dbReference type="EMBL" id="LT629750">
    <property type="protein sequence ID" value="SDT37090.1"/>
    <property type="molecule type" value="Genomic_DNA"/>
</dbReference>
<comment type="subcellular location">
    <subcellularLocation>
        <location evidence="1">Membrane</location>
        <topology evidence="1">Multi-pass membrane protein</topology>
    </subcellularLocation>
</comment>
<evidence type="ECO:0000256" key="8">
    <source>
        <dbReference type="SAM" id="Phobius"/>
    </source>
</evidence>
<feature type="transmembrane region" description="Helical" evidence="8">
    <location>
        <begin position="343"/>
        <end position="364"/>
    </location>
</feature>
<accession>A0A1H1ZTV4</accession>
<sequence length="470" mass="49768">MTAFLAESATNGGMVAPDNAPKPNSSAPSAPKASWRDGLAVYLQRRVLIVMLLGFSSGLPLALSGSTLLVWMRESGVDLGTIGLFALVGTPYTLKFLWAPLVDALHVPIFTRAFGRRRGWLVFSQLLLIVAILLLALTDPARSPLFVALGALLVAAMSSTQDIVVDAFRVESLPESEQAAGMASYVAAYRIGLLVSTAGALFLVSGFESTGIPRASAWMWGYVVMAALVLIGTATALAATEPEQSVRAEAATSTETAFARVLHAAIGAFSEFLMRKDAWAALAFVVLFKFTDAFSGTMTAPFVIDLGFTRNDYAAIVKGVGLAATLIGGFAGGFVARRYSLAASLWIGGALQAVANLAFSWLALSGVNQWALAFAITAENFTSAIGTVIFVAYLSALCRNPLHTATQYALLTALSAVGRTYLSSGAGYVAKAVGWPLFFVICVFVAVPSLILLAWLQRRRHFDELETAQV</sequence>
<feature type="transmembrane region" description="Helical" evidence="8">
    <location>
        <begin position="47"/>
        <end position="71"/>
    </location>
</feature>
<dbReference type="GO" id="GO:0022857">
    <property type="term" value="F:transmembrane transporter activity"/>
    <property type="evidence" value="ECO:0007669"/>
    <property type="project" value="InterPro"/>
</dbReference>
<reference evidence="11" key="1">
    <citation type="submission" date="2016-10" db="EMBL/GenBank/DDBJ databases">
        <authorList>
            <person name="Varghese N."/>
            <person name="Submissions S."/>
        </authorList>
    </citation>
    <scope>NUCLEOTIDE SEQUENCE [LARGE SCALE GENOMIC DNA]</scope>
    <source>
        <strain evidence="11">GAS369</strain>
    </source>
</reference>
<evidence type="ECO:0000256" key="4">
    <source>
        <dbReference type="ARBA" id="ARBA00022692"/>
    </source>
</evidence>
<feature type="transmembrane region" description="Helical" evidence="8">
    <location>
        <begin position="435"/>
        <end position="456"/>
    </location>
</feature>
<feature type="transmembrane region" description="Helical" evidence="8">
    <location>
        <begin position="219"/>
        <end position="239"/>
    </location>
</feature>
<evidence type="ECO:0000256" key="7">
    <source>
        <dbReference type="SAM" id="MobiDB-lite"/>
    </source>
</evidence>
<feature type="transmembrane region" description="Helical" evidence="8">
    <location>
        <begin position="186"/>
        <end position="207"/>
    </location>
</feature>
<evidence type="ECO:0000313" key="11">
    <source>
        <dbReference type="Proteomes" id="UP000243904"/>
    </source>
</evidence>
<protein>
    <submittedName>
        <fullName evidence="10">MFS transporter, PAT family, beta-lactamase induction signal transducer AmpG</fullName>
    </submittedName>
</protein>
<evidence type="ECO:0000256" key="6">
    <source>
        <dbReference type="ARBA" id="ARBA00023136"/>
    </source>
</evidence>
<dbReference type="PANTHER" id="PTHR12778">
    <property type="entry name" value="SOLUTE CARRIER FAMILY 33 ACETYL-COA TRANSPORTER -RELATED"/>
    <property type="match status" value="1"/>
</dbReference>
<feature type="transmembrane region" description="Helical" evidence="8">
    <location>
        <begin position="119"/>
        <end position="138"/>
    </location>
</feature>
<dbReference type="PANTHER" id="PTHR12778:SF10">
    <property type="entry name" value="MAJOR FACILITATOR SUPERFAMILY DOMAIN-CONTAINING PROTEIN 3"/>
    <property type="match status" value="1"/>
</dbReference>
<gene>
    <name evidence="10" type="ORF">SAMN05444158_5664</name>
</gene>
<evidence type="ECO:0000259" key="9">
    <source>
        <dbReference type="PROSITE" id="PS50850"/>
    </source>
</evidence>
<dbReference type="PROSITE" id="PS50850">
    <property type="entry name" value="MFS"/>
    <property type="match status" value="1"/>
</dbReference>
<keyword evidence="11" id="KW-1185">Reference proteome</keyword>
<keyword evidence="4 8" id="KW-0812">Transmembrane</keyword>
<dbReference type="Proteomes" id="UP000243904">
    <property type="component" value="Chromosome I"/>
</dbReference>
<dbReference type="GO" id="GO:0016020">
    <property type="term" value="C:membrane"/>
    <property type="evidence" value="ECO:0007669"/>
    <property type="project" value="UniProtKB-SubCell"/>
</dbReference>
<proteinExistence type="inferred from homology"/>
<evidence type="ECO:0000313" key="10">
    <source>
        <dbReference type="EMBL" id="SDT37090.1"/>
    </source>
</evidence>
<dbReference type="AlphaFoldDB" id="A0A1H1ZTV4"/>
<dbReference type="InterPro" id="IPR036259">
    <property type="entry name" value="MFS_trans_sf"/>
</dbReference>
<evidence type="ECO:0000256" key="1">
    <source>
        <dbReference type="ARBA" id="ARBA00004141"/>
    </source>
</evidence>
<evidence type="ECO:0000256" key="2">
    <source>
        <dbReference type="ARBA" id="ARBA00008335"/>
    </source>
</evidence>
<feature type="domain" description="Major facilitator superfamily (MFS) profile" evidence="9">
    <location>
        <begin position="46"/>
        <end position="460"/>
    </location>
</feature>
<keyword evidence="5 8" id="KW-1133">Transmembrane helix</keyword>
<feature type="transmembrane region" description="Helical" evidence="8">
    <location>
        <begin position="316"/>
        <end position="336"/>
    </location>
</feature>
<feature type="transmembrane region" description="Helical" evidence="8">
    <location>
        <begin position="77"/>
        <end position="98"/>
    </location>
</feature>
<feature type="transmembrane region" description="Helical" evidence="8">
    <location>
        <begin position="144"/>
        <end position="165"/>
    </location>
</feature>
<evidence type="ECO:0000256" key="5">
    <source>
        <dbReference type="ARBA" id="ARBA00022989"/>
    </source>
</evidence>
<dbReference type="FunFam" id="1.20.1250.20:FF:000072">
    <property type="entry name" value="Muropeptide transporter AmpG"/>
    <property type="match status" value="1"/>
</dbReference>
<name>A0A1H1ZTV4_9BRAD</name>
<dbReference type="Pfam" id="PF07690">
    <property type="entry name" value="MFS_1"/>
    <property type="match status" value="1"/>
</dbReference>
<feature type="transmembrane region" description="Helical" evidence="8">
    <location>
        <begin position="279"/>
        <end position="304"/>
    </location>
</feature>
<feature type="transmembrane region" description="Helical" evidence="8">
    <location>
        <begin position="370"/>
        <end position="396"/>
    </location>
</feature>
<dbReference type="NCBIfam" id="TIGR00901">
    <property type="entry name" value="2A0125"/>
    <property type="match status" value="1"/>
</dbReference>
<feature type="compositionally biased region" description="Low complexity" evidence="7">
    <location>
        <begin position="19"/>
        <end position="33"/>
    </location>
</feature>
<feature type="transmembrane region" description="Helical" evidence="8">
    <location>
        <begin position="408"/>
        <end position="429"/>
    </location>
</feature>
<dbReference type="SUPFAM" id="SSF103473">
    <property type="entry name" value="MFS general substrate transporter"/>
    <property type="match status" value="1"/>
</dbReference>
<dbReference type="InterPro" id="IPR011701">
    <property type="entry name" value="MFS"/>
</dbReference>
<organism evidence="10 11">
    <name type="scientific">Bradyrhizobium canariense</name>
    <dbReference type="NCBI Taxonomy" id="255045"/>
    <lineage>
        <taxon>Bacteria</taxon>
        <taxon>Pseudomonadati</taxon>
        <taxon>Pseudomonadota</taxon>
        <taxon>Alphaproteobacteria</taxon>
        <taxon>Hyphomicrobiales</taxon>
        <taxon>Nitrobacteraceae</taxon>
        <taxon>Bradyrhizobium</taxon>
    </lineage>
</organism>
<comment type="similarity">
    <text evidence="2">Belongs to the major facilitator superfamily.</text>
</comment>
<dbReference type="InterPro" id="IPR004752">
    <property type="entry name" value="AmpG_permease/AT-1"/>
</dbReference>
<feature type="region of interest" description="Disordered" evidence="7">
    <location>
        <begin position="6"/>
        <end position="33"/>
    </location>
</feature>